<name>A0A0A1YH06_9PSED</name>
<dbReference type="Pfam" id="PF01370">
    <property type="entry name" value="Epimerase"/>
    <property type="match status" value="1"/>
</dbReference>
<comment type="caution">
    <text evidence="2">The sequence shown here is derived from an EMBL/GenBank/DDBJ whole genome shotgun (WGS) entry which is preliminary data.</text>
</comment>
<dbReference type="RefSeq" id="WP_025166722.1">
    <property type="nucleotide sequence ID" value="NZ_AWSQ01000006.1"/>
</dbReference>
<evidence type="ECO:0000313" key="2">
    <source>
        <dbReference type="EMBL" id="KFX68273.1"/>
    </source>
</evidence>
<dbReference type="InterPro" id="IPR036291">
    <property type="entry name" value="NAD(P)-bd_dom_sf"/>
</dbReference>
<proteinExistence type="predicted"/>
<dbReference type="InterPro" id="IPR001509">
    <property type="entry name" value="Epimerase_deHydtase"/>
</dbReference>
<dbReference type="Gene3D" id="3.40.50.720">
    <property type="entry name" value="NAD(P)-binding Rossmann-like Domain"/>
    <property type="match status" value="1"/>
</dbReference>
<accession>A0A0A1YH06</accession>
<gene>
    <name evidence="2" type="ORF">TMS3_0118685</name>
</gene>
<dbReference type="PANTHER" id="PTHR48079">
    <property type="entry name" value="PROTEIN YEEZ"/>
    <property type="match status" value="1"/>
</dbReference>
<dbReference type="OrthoDB" id="9787292at2"/>
<dbReference type="GO" id="GO:0005737">
    <property type="term" value="C:cytoplasm"/>
    <property type="evidence" value="ECO:0007669"/>
    <property type="project" value="TreeGrafter"/>
</dbReference>
<organism evidence="2 3">
    <name type="scientific">Pseudomonas taeanensis MS-3</name>
    <dbReference type="NCBI Taxonomy" id="1395571"/>
    <lineage>
        <taxon>Bacteria</taxon>
        <taxon>Pseudomonadati</taxon>
        <taxon>Pseudomonadota</taxon>
        <taxon>Gammaproteobacteria</taxon>
        <taxon>Pseudomonadales</taxon>
        <taxon>Pseudomonadaceae</taxon>
        <taxon>Pseudomonas</taxon>
    </lineage>
</organism>
<dbReference type="Proteomes" id="UP000030063">
    <property type="component" value="Unassembled WGS sequence"/>
</dbReference>
<dbReference type="AlphaFoldDB" id="A0A0A1YH06"/>
<dbReference type="InterPro" id="IPR051783">
    <property type="entry name" value="NAD(P)-dependent_oxidoreduct"/>
</dbReference>
<dbReference type="SUPFAM" id="SSF51735">
    <property type="entry name" value="NAD(P)-binding Rossmann-fold domains"/>
    <property type="match status" value="1"/>
</dbReference>
<dbReference type="EMBL" id="AWSQ01000006">
    <property type="protein sequence ID" value="KFX68273.1"/>
    <property type="molecule type" value="Genomic_DNA"/>
</dbReference>
<evidence type="ECO:0000259" key="1">
    <source>
        <dbReference type="Pfam" id="PF01370"/>
    </source>
</evidence>
<sequence>MKIAVLGATGLLGHHAARAIKAAGHQLLLIHRPSSRIERLGYLDAESHATGLFDQAGLSRALRGIDGVIFCAGHYPTRPRRWQEEVASALDQTNHFYAACLAAEVPRILYVGAAIALPRHPQGLPGHEGLFYEGMPRWRNPYLLCKWALDEQAREQARNGLPVVIGIPGMTLGEFDVGPSTGRLVTAIASGAMRRYVPGPRNWIDAAEAGRGLLLALLKGRAGERYLLTGENIQLAELTARIAAQLGVGAPKPIPLSLAKGAALVGRLRYRLSGRLPLLDDTAIAVMAGGQFLDGSKARQELGFVAEQSLDVTLARTIQWFRENGYIGR</sequence>
<keyword evidence="3" id="KW-1185">Reference proteome</keyword>
<evidence type="ECO:0000313" key="3">
    <source>
        <dbReference type="Proteomes" id="UP000030063"/>
    </source>
</evidence>
<reference evidence="2 3" key="1">
    <citation type="journal article" date="2014" name="Genome Announc.">
        <title>Draft Genome Sequence of Petroleum Oil-Degrading Marine Bacterium Pseudomonas taeanensis Strain MS-3, Isolated from a Crude Oil-Contaminated Seashore.</title>
        <authorList>
            <person name="Lee S.Y."/>
            <person name="Kim S.H."/>
            <person name="Lee D.G."/>
            <person name="Shin S."/>
            <person name="Yun S.H."/>
            <person name="Choi C.W."/>
            <person name="Chung Y.H."/>
            <person name="Choi J.S."/>
            <person name="Kahng H.Y."/>
            <person name="Kim S.I."/>
        </authorList>
    </citation>
    <scope>NUCLEOTIDE SEQUENCE [LARGE SCALE GENOMIC DNA]</scope>
    <source>
        <strain evidence="2 3">MS-3</strain>
    </source>
</reference>
<dbReference type="GO" id="GO:0004029">
    <property type="term" value="F:aldehyde dehydrogenase (NAD+) activity"/>
    <property type="evidence" value="ECO:0007669"/>
    <property type="project" value="TreeGrafter"/>
</dbReference>
<dbReference type="PANTHER" id="PTHR48079:SF6">
    <property type="entry name" value="NAD(P)-BINDING DOMAIN-CONTAINING PROTEIN-RELATED"/>
    <property type="match status" value="1"/>
</dbReference>
<protein>
    <submittedName>
        <fullName evidence="2">Epimerase</fullName>
    </submittedName>
</protein>
<feature type="domain" description="NAD-dependent epimerase/dehydratase" evidence="1">
    <location>
        <begin position="3"/>
        <end position="226"/>
    </location>
</feature>
<dbReference type="STRING" id="1395571.TMS3_0118685"/>
<dbReference type="eggNOG" id="COG0702">
    <property type="taxonomic scope" value="Bacteria"/>
</dbReference>